<dbReference type="Pfam" id="PF00753">
    <property type="entry name" value="Lactamase_B"/>
    <property type="match status" value="1"/>
</dbReference>
<organism evidence="2 3">
    <name type="scientific">Flavobacterium xinjiangense</name>
    <dbReference type="NCBI Taxonomy" id="178356"/>
    <lineage>
        <taxon>Bacteria</taxon>
        <taxon>Pseudomonadati</taxon>
        <taxon>Bacteroidota</taxon>
        <taxon>Flavobacteriia</taxon>
        <taxon>Flavobacteriales</taxon>
        <taxon>Flavobacteriaceae</taxon>
        <taxon>Flavobacterium</taxon>
    </lineage>
</organism>
<dbReference type="RefSeq" id="WP_073211666.1">
    <property type="nucleotide sequence ID" value="NZ_FRCL01000022.1"/>
</dbReference>
<dbReference type="EMBL" id="FRCL01000022">
    <property type="protein sequence ID" value="SHN20406.1"/>
    <property type="molecule type" value="Genomic_DNA"/>
</dbReference>
<sequence>MDEQLQIDFLPVDSGEKSGDAIVFRYGDFSERSSFKVVVIDGGTKDSGNRLVEHIQQFYNTNHVDLVICTHPDADHASGLRQVMNHCSVGELWIHKPWDHSKKICDLFHDGRITDTSLSDRLKDAYTYAHELVKLAEEKGIDVREPFAGRENEDGAIKVLGPSIDYYRELIPDFARSPQAKTVMEKAFSTYQSAITWIKETMDIETLDETGETSAENRSSAVVLLQVNSRKYFFTGDSGIQSLKKVIEFAQNKEIDISNVSFMQAPHHGSKRNISPSILDAIKCQTAFVSASKDAPKHPAKKVTNAFKRRGANVYKTNGNILMHNINAPRDGWSAASSVPFFNEVEE</sequence>
<dbReference type="InterPro" id="IPR052159">
    <property type="entry name" value="Competence_DNA_uptake"/>
</dbReference>
<dbReference type="Gene3D" id="3.60.15.10">
    <property type="entry name" value="Ribonuclease Z/Hydroxyacylglutathione hydrolase-like"/>
    <property type="match status" value="1"/>
</dbReference>
<dbReference type="STRING" id="178356.SAMN05216269_12211"/>
<gene>
    <name evidence="2" type="ORF">SAMN05216269_12211</name>
</gene>
<evidence type="ECO:0000313" key="3">
    <source>
        <dbReference type="Proteomes" id="UP000184092"/>
    </source>
</evidence>
<reference evidence="3" key="1">
    <citation type="submission" date="2016-11" db="EMBL/GenBank/DDBJ databases">
        <authorList>
            <person name="Varghese N."/>
            <person name="Submissions S."/>
        </authorList>
    </citation>
    <scope>NUCLEOTIDE SEQUENCE [LARGE SCALE GENOMIC DNA]</scope>
    <source>
        <strain evidence="3">CGMCC 1.2749</strain>
    </source>
</reference>
<dbReference type="InterPro" id="IPR036866">
    <property type="entry name" value="RibonucZ/Hydroxyglut_hydro"/>
</dbReference>
<evidence type="ECO:0000259" key="1">
    <source>
        <dbReference type="Pfam" id="PF00753"/>
    </source>
</evidence>
<keyword evidence="3" id="KW-1185">Reference proteome</keyword>
<name>A0A1M7PSP2_9FLAO</name>
<protein>
    <submittedName>
        <fullName evidence="2">Metallo-beta-lactamase superfamily protein</fullName>
    </submittedName>
</protein>
<proteinExistence type="predicted"/>
<dbReference type="AlphaFoldDB" id="A0A1M7PSP2"/>
<feature type="domain" description="Metallo-beta-lactamase" evidence="1">
    <location>
        <begin position="36"/>
        <end position="100"/>
    </location>
</feature>
<dbReference type="PANTHER" id="PTHR30619">
    <property type="entry name" value="DNA INTERNALIZATION/COMPETENCE PROTEIN COMEC/REC2"/>
    <property type="match status" value="1"/>
</dbReference>
<dbReference type="Proteomes" id="UP000184092">
    <property type="component" value="Unassembled WGS sequence"/>
</dbReference>
<dbReference type="PANTHER" id="PTHR30619:SF1">
    <property type="entry name" value="RECOMBINATION PROTEIN 2"/>
    <property type="match status" value="1"/>
</dbReference>
<accession>A0A1M7PSP2</accession>
<dbReference type="SUPFAM" id="SSF56281">
    <property type="entry name" value="Metallo-hydrolase/oxidoreductase"/>
    <property type="match status" value="1"/>
</dbReference>
<dbReference type="OrthoDB" id="418728at2"/>
<dbReference type="InterPro" id="IPR001279">
    <property type="entry name" value="Metallo-B-lactamas"/>
</dbReference>
<evidence type="ECO:0000313" key="2">
    <source>
        <dbReference type="EMBL" id="SHN20406.1"/>
    </source>
</evidence>